<accession>A0AAV1JPW7</accession>
<dbReference type="EMBL" id="CAVLEF010000040">
    <property type="protein sequence ID" value="CAK1550131.1"/>
    <property type="molecule type" value="Genomic_DNA"/>
</dbReference>
<dbReference type="InterPro" id="IPR001304">
    <property type="entry name" value="C-type_lectin-like"/>
</dbReference>
<keyword evidence="2" id="KW-0732">Signal</keyword>
<dbReference type="InterPro" id="IPR016186">
    <property type="entry name" value="C-type_lectin-like/link_sf"/>
</dbReference>
<evidence type="ECO:0000259" key="3">
    <source>
        <dbReference type="PROSITE" id="PS50041"/>
    </source>
</evidence>
<name>A0AAV1JPW7_9NEOP</name>
<evidence type="ECO:0000313" key="4">
    <source>
        <dbReference type="EMBL" id="CAK1550131.1"/>
    </source>
</evidence>
<dbReference type="Proteomes" id="UP001497472">
    <property type="component" value="Unassembled WGS sequence"/>
</dbReference>
<dbReference type="Gene3D" id="3.10.100.10">
    <property type="entry name" value="Mannose-Binding Protein A, subunit A"/>
    <property type="match status" value="1"/>
</dbReference>
<dbReference type="SUPFAM" id="SSF56436">
    <property type="entry name" value="C-type lectin-like"/>
    <property type="match status" value="1"/>
</dbReference>
<feature type="domain" description="C-type lectin" evidence="3">
    <location>
        <begin position="36"/>
        <end position="139"/>
    </location>
</feature>
<feature type="region of interest" description="Disordered" evidence="1">
    <location>
        <begin position="690"/>
        <end position="746"/>
    </location>
</feature>
<feature type="signal peptide" evidence="2">
    <location>
        <begin position="1"/>
        <end position="18"/>
    </location>
</feature>
<dbReference type="AlphaFoldDB" id="A0AAV1JPW7"/>
<dbReference type="PANTHER" id="PTHR45784:SF5">
    <property type="entry name" value="C-TYPE LECTIN DOMAIN FAMILY 20 MEMBER A-RELATED"/>
    <property type="match status" value="1"/>
</dbReference>
<comment type="caution">
    <text evidence="4">The sequence shown here is derived from an EMBL/GenBank/DDBJ whole genome shotgun (WGS) entry which is preliminary data.</text>
</comment>
<dbReference type="PROSITE" id="PS50041">
    <property type="entry name" value="C_TYPE_LECTIN_2"/>
    <property type="match status" value="1"/>
</dbReference>
<dbReference type="PANTHER" id="PTHR45784">
    <property type="entry name" value="C-TYPE LECTIN DOMAIN FAMILY 20 MEMBER A-RELATED"/>
    <property type="match status" value="1"/>
</dbReference>
<dbReference type="Pfam" id="PF00059">
    <property type="entry name" value="Lectin_C"/>
    <property type="match status" value="1"/>
</dbReference>
<reference evidence="4 5" key="1">
    <citation type="submission" date="2023-11" db="EMBL/GenBank/DDBJ databases">
        <authorList>
            <person name="Okamura Y."/>
        </authorList>
    </citation>
    <scope>NUCLEOTIDE SEQUENCE [LARGE SCALE GENOMIC DNA]</scope>
</reference>
<evidence type="ECO:0000256" key="2">
    <source>
        <dbReference type="SAM" id="SignalP"/>
    </source>
</evidence>
<evidence type="ECO:0000313" key="5">
    <source>
        <dbReference type="Proteomes" id="UP001497472"/>
    </source>
</evidence>
<evidence type="ECO:0000256" key="1">
    <source>
        <dbReference type="SAM" id="MobiDB-lite"/>
    </source>
</evidence>
<gene>
    <name evidence="4" type="ORF">LNINA_LOCUS9370</name>
</gene>
<dbReference type="CDD" id="cd00037">
    <property type="entry name" value="CLECT"/>
    <property type="match status" value="1"/>
</dbReference>
<feature type="chain" id="PRO_5043807791" description="C-type lectin domain-containing protein" evidence="2">
    <location>
        <begin position="19"/>
        <end position="746"/>
    </location>
</feature>
<keyword evidence="5" id="KW-1185">Reference proteome</keyword>
<organism evidence="4 5">
    <name type="scientific">Leptosia nina</name>
    <dbReference type="NCBI Taxonomy" id="320188"/>
    <lineage>
        <taxon>Eukaryota</taxon>
        <taxon>Metazoa</taxon>
        <taxon>Ecdysozoa</taxon>
        <taxon>Arthropoda</taxon>
        <taxon>Hexapoda</taxon>
        <taxon>Insecta</taxon>
        <taxon>Pterygota</taxon>
        <taxon>Neoptera</taxon>
        <taxon>Endopterygota</taxon>
        <taxon>Lepidoptera</taxon>
        <taxon>Glossata</taxon>
        <taxon>Ditrysia</taxon>
        <taxon>Papilionoidea</taxon>
        <taxon>Pieridae</taxon>
        <taxon>Pierinae</taxon>
        <taxon>Leptosia</taxon>
    </lineage>
</organism>
<proteinExistence type="predicted"/>
<sequence length="746" mass="83636">MWTSCLFLALFVTVQGRAVNISNTWVLPEEGFPVFYRYFKDRISWYEADAVCQFHHANLVTVDTTAQYDAVRAYLKELDISSSVWVGLIRSNPDGDFTWTDYRELSGEGYWSSAPDSRTAPLCAAADPAGDYRWEARACGGPSVASFICELPVPQWALGNDGCMVKSLPALTVLYLPETAAVQLTTDCGLAGVRRIQCTGSAKREDLLKNLSCFVEDSSSTTPNPHDLGDSLAVTTDSTLFDIENNEMTTVENTTSRGDGEQASNMKKTTMQSFILNNPNQLTEKHYERSSMPDLNLIENNNLYNNIPNIPSVVFKDDSPNTEYENKLEDDRHFQHKLLHDELARLGNFETLFNQESDHFIPPLVMAKAKLSNDMTAISFEEKLAQEHDNYQFMKQSNDMMKTINTDSENTTLDQKQLTDKENTKKLTPKKYNYKTTKYIDAKRKSIPILNLKKSVADISLLSTTLLTTTSTEIPTVGHTDFAKKADSRDKDDTSIELTVIIREPTDVLDDSHNNTSNMSVQTIETAYDILNVTSELHDEAEERVNVVTVPNLIILNDDIINITLGSSFFEGTGNESKALDNLDTTINVLQNISKQSDNPEFFQNTLNVHINSTPTDIIIQTGNNIPTDSTENNFNNTNTSTDSYLGNHELQEGPLLADMVLINITQDITPNIVIDNITQFTTSFENVESNIEQHSSNNSSDEDMDDFQSPLFSGADEPIHKPLRSRRPQTAQNRAKKFNPFRILG</sequence>
<dbReference type="SMART" id="SM00034">
    <property type="entry name" value="CLECT"/>
    <property type="match status" value="1"/>
</dbReference>
<dbReference type="InterPro" id="IPR016187">
    <property type="entry name" value="CTDL_fold"/>
</dbReference>
<protein>
    <recommendedName>
        <fullName evidence="3">C-type lectin domain-containing protein</fullName>
    </recommendedName>
</protein>